<comment type="caution">
    <text evidence="2">The sequence shown here is derived from an EMBL/GenBank/DDBJ whole genome shotgun (WGS) entry which is preliminary data.</text>
</comment>
<evidence type="ECO:0000313" key="2">
    <source>
        <dbReference type="EMBL" id="MCA9390555.1"/>
    </source>
</evidence>
<name>A0A955LHK3_UNCKA</name>
<evidence type="ECO:0000256" key="1">
    <source>
        <dbReference type="SAM" id="MobiDB-lite"/>
    </source>
</evidence>
<accession>A0A955LHK3</accession>
<dbReference type="AlphaFoldDB" id="A0A955LHK3"/>
<feature type="compositionally biased region" description="Polar residues" evidence="1">
    <location>
        <begin position="99"/>
        <end position="117"/>
    </location>
</feature>
<reference evidence="2" key="1">
    <citation type="submission" date="2020-04" db="EMBL/GenBank/DDBJ databases">
        <authorList>
            <person name="Zhang T."/>
        </authorList>
    </citation>
    <scope>NUCLEOTIDE SEQUENCE</scope>
    <source>
        <strain evidence="2">HKST-UBA01</strain>
    </source>
</reference>
<dbReference type="EMBL" id="JAGQKX010000128">
    <property type="protein sequence ID" value="MCA9390555.1"/>
    <property type="molecule type" value="Genomic_DNA"/>
</dbReference>
<feature type="region of interest" description="Disordered" evidence="1">
    <location>
        <begin position="18"/>
        <end position="42"/>
    </location>
</feature>
<dbReference type="Proteomes" id="UP000701698">
    <property type="component" value="Unassembled WGS sequence"/>
</dbReference>
<gene>
    <name evidence="2" type="ORF">KC571_04065</name>
</gene>
<protein>
    <submittedName>
        <fullName evidence="2">Uncharacterized protein</fullName>
    </submittedName>
</protein>
<proteinExistence type="predicted"/>
<feature type="region of interest" description="Disordered" evidence="1">
    <location>
        <begin position="84"/>
        <end position="124"/>
    </location>
</feature>
<evidence type="ECO:0000313" key="3">
    <source>
        <dbReference type="Proteomes" id="UP000701698"/>
    </source>
</evidence>
<sequence>MGFELSLKQKQLLQSFTNETLEKDEQGQIPEQKTAPISKTHEHAREVLALQDQLRTAQHLKDEARIQEIQAEIAAMVDARQRQEWAEDETAGTGGKFQQADTVERTTFAQGTKQMGRNNMPDRE</sequence>
<reference evidence="2" key="2">
    <citation type="journal article" date="2021" name="Microbiome">
        <title>Successional dynamics and alternative stable states in a saline activated sludge microbial community over 9 years.</title>
        <authorList>
            <person name="Wang Y."/>
            <person name="Ye J."/>
            <person name="Ju F."/>
            <person name="Liu L."/>
            <person name="Boyd J.A."/>
            <person name="Deng Y."/>
            <person name="Parks D.H."/>
            <person name="Jiang X."/>
            <person name="Yin X."/>
            <person name="Woodcroft B.J."/>
            <person name="Tyson G.W."/>
            <person name="Hugenholtz P."/>
            <person name="Polz M.F."/>
            <person name="Zhang T."/>
        </authorList>
    </citation>
    <scope>NUCLEOTIDE SEQUENCE</scope>
    <source>
        <strain evidence="2">HKST-UBA01</strain>
    </source>
</reference>
<organism evidence="2 3">
    <name type="scientific">candidate division WWE3 bacterium</name>
    <dbReference type="NCBI Taxonomy" id="2053526"/>
    <lineage>
        <taxon>Bacteria</taxon>
        <taxon>Katanobacteria</taxon>
    </lineage>
</organism>